<gene>
    <name evidence="2" type="ORF">DJ019_12210</name>
</gene>
<organism evidence="2 3">
    <name type="scientific">Phenylobacterium kunshanense</name>
    <dbReference type="NCBI Taxonomy" id="1445034"/>
    <lineage>
        <taxon>Bacteria</taxon>
        <taxon>Pseudomonadati</taxon>
        <taxon>Pseudomonadota</taxon>
        <taxon>Alphaproteobacteria</taxon>
        <taxon>Caulobacterales</taxon>
        <taxon>Caulobacteraceae</taxon>
        <taxon>Phenylobacterium</taxon>
    </lineage>
</organism>
<name>A0A328BCG8_9CAUL</name>
<comment type="caution">
    <text evidence="2">The sequence shown here is derived from an EMBL/GenBank/DDBJ whole genome shotgun (WGS) entry which is preliminary data.</text>
</comment>
<evidence type="ECO:0000313" key="2">
    <source>
        <dbReference type="EMBL" id="RAK64783.1"/>
    </source>
</evidence>
<feature type="transmembrane region" description="Helical" evidence="1">
    <location>
        <begin position="276"/>
        <end position="296"/>
    </location>
</feature>
<accession>A0A328BCG8</accession>
<keyword evidence="1" id="KW-0812">Transmembrane</keyword>
<dbReference type="Proteomes" id="UP000249524">
    <property type="component" value="Unassembled WGS sequence"/>
</dbReference>
<keyword evidence="1" id="KW-1133">Transmembrane helix</keyword>
<dbReference type="EMBL" id="QFYS01000005">
    <property type="protein sequence ID" value="RAK64783.1"/>
    <property type="molecule type" value="Genomic_DNA"/>
</dbReference>
<keyword evidence="1" id="KW-0472">Membrane</keyword>
<keyword evidence="3" id="KW-1185">Reference proteome</keyword>
<proteinExistence type="predicted"/>
<evidence type="ECO:0000313" key="3">
    <source>
        <dbReference type="Proteomes" id="UP000249524"/>
    </source>
</evidence>
<protein>
    <recommendedName>
        <fullName evidence="4">DUF4350 domain-containing protein</fullName>
    </recommendedName>
</protein>
<sequence>MSAEPASQPQAFSPRVILILVIVGVVSLAGLAVLSAYAPDLRGGQDGRAHALSKSAVGYAGAPIFMKAAGAPVVVSRIRPSQPADSVVILTPEMGLSPKELQAYPKGALTLIVLPKWLAAPDPIRRGFVRKVGVMPGDRGLTALLASYAPKTEVTYRKGRSRPVLRGADGPFADVPAMRTGEIDSLATIGGQGWTPLLVDDQGRAVLVRSTKTPSIWVLAEPDLLNNQGLASRDTARAALSILQTARGERSLLFDVTLNGYERGRGLGRLMLEPPWLAATLIAVAAGLLMGLHALARFGQPRRRGRAFALGARALVDNSADLIRAARKEHELAPAYAALTRAAVTRGAGGHVAEEGWLDELAARRGVSSPAELAAEADAAANRDDLLAVARKLHEWRGEMTRERR</sequence>
<evidence type="ECO:0008006" key="4">
    <source>
        <dbReference type="Google" id="ProtNLM"/>
    </source>
</evidence>
<dbReference type="OrthoDB" id="7198805at2"/>
<dbReference type="RefSeq" id="WP_111276321.1">
    <property type="nucleotide sequence ID" value="NZ_QFYS01000005.1"/>
</dbReference>
<feature type="transmembrane region" description="Helical" evidence="1">
    <location>
        <begin position="16"/>
        <end position="38"/>
    </location>
</feature>
<evidence type="ECO:0000256" key="1">
    <source>
        <dbReference type="SAM" id="Phobius"/>
    </source>
</evidence>
<reference evidence="2 3" key="1">
    <citation type="submission" date="2018-05" db="EMBL/GenBank/DDBJ databases">
        <authorList>
            <person name="Lanie J.A."/>
            <person name="Ng W.-L."/>
            <person name="Kazmierczak K.M."/>
            <person name="Andrzejewski T.M."/>
            <person name="Davidsen T.M."/>
            <person name="Wayne K.J."/>
            <person name="Tettelin H."/>
            <person name="Glass J.I."/>
            <person name="Rusch D."/>
            <person name="Podicherti R."/>
            <person name="Tsui H.-C.T."/>
            <person name="Winkler M.E."/>
        </authorList>
    </citation>
    <scope>NUCLEOTIDE SEQUENCE [LARGE SCALE GENOMIC DNA]</scope>
    <source>
        <strain evidence="2 3">BUT-10</strain>
    </source>
</reference>
<dbReference type="AlphaFoldDB" id="A0A328BCG8"/>